<name>A0A0F9TH82_9ZZZZ</name>
<protein>
    <submittedName>
        <fullName evidence="1">Uncharacterized protein</fullName>
    </submittedName>
</protein>
<accession>A0A0F9TH82</accession>
<sequence length="278" mass="32338">MIKEKKKRYIDGYYKQLLDDFKNAVEKHNTSIVMIFDGKSGKGKTTLSNQTGAYLDPNFDLKNIYYDPETFLKGLATALPGSFHSFDEAMIISSRSVMSTVNRMIIQAMSMIRSKKIYVAFCVNSIFDLDKNLVLSRADALMHVYGLGLVDRGRFAVYFKSSGDQWDRIKDLYLKGKKFYSYYEPKPNYRCKFVKDFVVDEVQYEEEKQVAINKFLVQEPTTKRQRSYEALVVKLVRIEGYKQKKIAEYAEVDPSTISYILNKPQNQRRDSEKPELKV</sequence>
<gene>
    <name evidence="1" type="ORF">LCGC14_0730140</name>
</gene>
<evidence type="ECO:0000313" key="1">
    <source>
        <dbReference type="EMBL" id="KKN40798.1"/>
    </source>
</evidence>
<dbReference type="AlphaFoldDB" id="A0A0F9TH82"/>
<organism evidence="1">
    <name type="scientific">marine sediment metagenome</name>
    <dbReference type="NCBI Taxonomy" id="412755"/>
    <lineage>
        <taxon>unclassified sequences</taxon>
        <taxon>metagenomes</taxon>
        <taxon>ecological metagenomes</taxon>
    </lineage>
</organism>
<dbReference type="EMBL" id="LAZR01001685">
    <property type="protein sequence ID" value="KKN40798.1"/>
    <property type="molecule type" value="Genomic_DNA"/>
</dbReference>
<proteinExistence type="predicted"/>
<reference evidence="1" key="1">
    <citation type="journal article" date="2015" name="Nature">
        <title>Complex archaea that bridge the gap between prokaryotes and eukaryotes.</title>
        <authorList>
            <person name="Spang A."/>
            <person name="Saw J.H."/>
            <person name="Jorgensen S.L."/>
            <person name="Zaremba-Niedzwiedzka K."/>
            <person name="Martijn J."/>
            <person name="Lind A.E."/>
            <person name="van Eijk R."/>
            <person name="Schleper C."/>
            <person name="Guy L."/>
            <person name="Ettema T.J."/>
        </authorList>
    </citation>
    <scope>NUCLEOTIDE SEQUENCE</scope>
</reference>
<comment type="caution">
    <text evidence="1">The sequence shown here is derived from an EMBL/GenBank/DDBJ whole genome shotgun (WGS) entry which is preliminary data.</text>
</comment>